<evidence type="ECO:0000256" key="1">
    <source>
        <dbReference type="ARBA" id="ARBA00006865"/>
    </source>
</evidence>
<dbReference type="Gene3D" id="2.60.120.200">
    <property type="match status" value="1"/>
</dbReference>
<dbReference type="SUPFAM" id="SSF49899">
    <property type="entry name" value="Concanavalin A-like lectins/glucanases"/>
    <property type="match status" value="1"/>
</dbReference>
<dbReference type="Pfam" id="PF00722">
    <property type="entry name" value="Glyco_hydro_16"/>
    <property type="match status" value="1"/>
</dbReference>
<dbReference type="InterPro" id="IPR013320">
    <property type="entry name" value="ConA-like_dom_sf"/>
</dbReference>
<comment type="similarity">
    <text evidence="1">Belongs to the glycosyl hydrolase 16 family.</text>
</comment>
<name>A0A336MV15_CULSO</name>
<gene>
    <name evidence="4" type="primary">CSON007471</name>
</gene>
<keyword evidence="2" id="KW-0732">Signal</keyword>
<protein>
    <submittedName>
        <fullName evidence="4">CSON007471 protein</fullName>
    </submittedName>
</protein>
<dbReference type="PROSITE" id="PS51762">
    <property type="entry name" value="GH16_2"/>
    <property type="match status" value="1"/>
</dbReference>
<dbReference type="AlphaFoldDB" id="A0A336MV15"/>
<sequence>MKLFLFVLGLSALAYAKDCVNESPTTVSGTHAPTEYCSGDLIFEDNFDDLDVQKWEHEITLAGGGNWEFQWYGTNRSNSFCEDGVLYIRPTLTADTIGEQAMMSDLLSVHGGNPAEVCTNAQFWGCERQGSPSNILNPVRSARIRTSTSFNFKYGKAEVRAKLPVGDWLWPAIWFMPRYNKYGTWPSSGEIDLMESRGNKNLIHNGVNIGTEQVGQTLHFGPYWYLNGYDYASYVVNNGAGYDNDFHLYQLEWTPEYIKFSIDNKETTTIRGPFWELGKFDERAPNTDNPWRTSKNLVAPFDQEFFLIMNLAVGGTNGYFPDDAQNPTGKPWNNQSPSAFTEFWNNRGSWLPTWDLDTDYSKRASLKVDYVKIWAL</sequence>
<dbReference type="InterPro" id="IPR050546">
    <property type="entry name" value="Glycosyl_Hydrlase_16"/>
</dbReference>
<feature type="domain" description="GH16" evidence="3">
    <location>
        <begin position="25"/>
        <end position="376"/>
    </location>
</feature>
<reference evidence="4" key="1">
    <citation type="submission" date="2018-07" db="EMBL/GenBank/DDBJ databases">
        <authorList>
            <person name="Quirk P.G."/>
            <person name="Krulwich T.A."/>
        </authorList>
    </citation>
    <scope>NUCLEOTIDE SEQUENCE</scope>
</reference>
<proteinExistence type="inferred from homology"/>
<dbReference type="FunFam" id="2.60.120.200:FF:000217">
    <property type="entry name" value="Gram-negative bacteria-binding protein"/>
    <property type="match status" value="1"/>
</dbReference>
<dbReference type="CDD" id="cd08024">
    <property type="entry name" value="GH16_CCF"/>
    <property type="match status" value="1"/>
</dbReference>
<evidence type="ECO:0000256" key="2">
    <source>
        <dbReference type="SAM" id="SignalP"/>
    </source>
</evidence>
<feature type="signal peptide" evidence="2">
    <location>
        <begin position="1"/>
        <end position="16"/>
    </location>
</feature>
<evidence type="ECO:0000259" key="3">
    <source>
        <dbReference type="PROSITE" id="PS51762"/>
    </source>
</evidence>
<organism evidence="4">
    <name type="scientific">Culicoides sonorensis</name>
    <name type="common">Biting midge</name>
    <dbReference type="NCBI Taxonomy" id="179676"/>
    <lineage>
        <taxon>Eukaryota</taxon>
        <taxon>Metazoa</taxon>
        <taxon>Ecdysozoa</taxon>
        <taxon>Arthropoda</taxon>
        <taxon>Hexapoda</taxon>
        <taxon>Insecta</taxon>
        <taxon>Pterygota</taxon>
        <taxon>Neoptera</taxon>
        <taxon>Endopterygota</taxon>
        <taxon>Diptera</taxon>
        <taxon>Nematocera</taxon>
        <taxon>Chironomoidea</taxon>
        <taxon>Ceratopogonidae</taxon>
        <taxon>Ceratopogoninae</taxon>
        <taxon>Culicoides</taxon>
        <taxon>Monoculicoides</taxon>
    </lineage>
</organism>
<dbReference type="InterPro" id="IPR000757">
    <property type="entry name" value="Beta-glucanase-like"/>
</dbReference>
<dbReference type="PANTHER" id="PTHR10963:SF55">
    <property type="entry name" value="GLYCOSIDE HYDROLASE FAMILY 16 PROTEIN"/>
    <property type="match status" value="1"/>
</dbReference>
<dbReference type="GO" id="GO:0005975">
    <property type="term" value="P:carbohydrate metabolic process"/>
    <property type="evidence" value="ECO:0007669"/>
    <property type="project" value="InterPro"/>
</dbReference>
<dbReference type="VEuPathDB" id="VectorBase:CSON007471"/>
<feature type="chain" id="PRO_5016246587" evidence="2">
    <location>
        <begin position="17"/>
        <end position="376"/>
    </location>
</feature>
<dbReference type="EMBL" id="UFQT01002820">
    <property type="protein sequence ID" value="SSX34106.1"/>
    <property type="molecule type" value="Genomic_DNA"/>
</dbReference>
<dbReference type="GO" id="GO:0004553">
    <property type="term" value="F:hydrolase activity, hydrolyzing O-glycosyl compounds"/>
    <property type="evidence" value="ECO:0007669"/>
    <property type="project" value="InterPro"/>
</dbReference>
<evidence type="ECO:0000313" key="4">
    <source>
        <dbReference type="EMBL" id="SSX34106.1"/>
    </source>
</evidence>
<accession>A0A336MV15</accession>
<dbReference type="OMA" id="VWSQTGR"/>
<dbReference type="PANTHER" id="PTHR10963">
    <property type="entry name" value="GLYCOSYL HYDROLASE-RELATED"/>
    <property type="match status" value="1"/>
</dbReference>